<dbReference type="AlphaFoldDB" id="A0A1R0GLQ5"/>
<comment type="caution">
    <text evidence="1">The sequence shown here is derived from an EMBL/GenBank/DDBJ whole genome shotgun (WGS) entry which is preliminary data.</text>
</comment>
<sequence>MKKRERRKEKNHYPNYNKPLCRSTGCVYMEKGCNLSTEIPPDIASNAKIHPTVERWIRALAMSQCIHYDLAPTVSEIPPPPSGIPLRPPKIMEFSPLIPIKNSTTHYGVLYMYFEKCTT</sequence>
<dbReference type="EMBL" id="LSSL01007651">
    <property type="protein sequence ID" value="OLY77809.1"/>
    <property type="molecule type" value="Genomic_DNA"/>
</dbReference>
<dbReference type="Proteomes" id="UP000187455">
    <property type="component" value="Unassembled WGS sequence"/>
</dbReference>
<organism evidence="1 2">
    <name type="scientific">Smittium mucronatum</name>
    <dbReference type="NCBI Taxonomy" id="133383"/>
    <lineage>
        <taxon>Eukaryota</taxon>
        <taxon>Fungi</taxon>
        <taxon>Fungi incertae sedis</taxon>
        <taxon>Zoopagomycota</taxon>
        <taxon>Kickxellomycotina</taxon>
        <taxon>Harpellomycetes</taxon>
        <taxon>Harpellales</taxon>
        <taxon>Legeriomycetaceae</taxon>
        <taxon>Smittium</taxon>
    </lineage>
</organism>
<evidence type="ECO:0000313" key="2">
    <source>
        <dbReference type="Proteomes" id="UP000187455"/>
    </source>
</evidence>
<name>A0A1R0GLQ5_9FUNG</name>
<accession>A0A1R0GLQ5</accession>
<keyword evidence="2" id="KW-1185">Reference proteome</keyword>
<proteinExistence type="predicted"/>
<reference evidence="1 2" key="1">
    <citation type="journal article" date="2016" name="Mol. Biol. Evol.">
        <title>Genome-Wide Survey of Gut Fungi (Harpellales) Reveals the First Horizontally Transferred Ubiquitin Gene from a Mosquito Host.</title>
        <authorList>
            <person name="Wang Y."/>
            <person name="White M.M."/>
            <person name="Kvist S."/>
            <person name="Moncalvo J.M."/>
        </authorList>
    </citation>
    <scope>NUCLEOTIDE SEQUENCE [LARGE SCALE GENOMIC DNA]</scope>
    <source>
        <strain evidence="1 2">ALG-7-W6</strain>
    </source>
</reference>
<protein>
    <submittedName>
        <fullName evidence="1">Uncharacterized protein</fullName>
    </submittedName>
</protein>
<gene>
    <name evidence="1" type="ORF">AYI68_g8154</name>
</gene>
<evidence type="ECO:0000313" key="1">
    <source>
        <dbReference type="EMBL" id="OLY77809.1"/>
    </source>
</evidence>